<dbReference type="Proteomes" id="UP000320762">
    <property type="component" value="Unassembled WGS sequence"/>
</dbReference>
<keyword evidence="3" id="KW-1185">Reference proteome</keyword>
<dbReference type="EMBL" id="VDMD01000058">
    <property type="protein sequence ID" value="TRM56836.1"/>
    <property type="molecule type" value="Genomic_DNA"/>
</dbReference>
<comment type="caution">
    <text evidence="2">The sequence shown here is derived from an EMBL/GenBank/DDBJ whole genome shotgun (WGS) entry which is preliminary data.</text>
</comment>
<protein>
    <submittedName>
        <fullName evidence="2">Uncharacterized protein</fullName>
    </submittedName>
</protein>
<gene>
    <name evidence="2" type="ORF">BD626DRAFT_635435</name>
</gene>
<name>A0A550BWE6_9AGAR</name>
<evidence type="ECO:0000256" key="1">
    <source>
        <dbReference type="SAM" id="MobiDB-lite"/>
    </source>
</evidence>
<evidence type="ECO:0000313" key="2">
    <source>
        <dbReference type="EMBL" id="TRM56836.1"/>
    </source>
</evidence>
<feature type="region of interest" description="Disordered" evidence="1">
    <location>
        <begin position="82"/>
        <end position="106"/>
    </location>
</feature>
<sequence>MSSTAYAQGDADTQLYAVQMPPLAWGLIVPLLTYDAPGDGDGTAAFRDLMLGLTTDSVQRGTPMLASRKLFISLTSSVSRRVTPPVKCGQTGPLKAQLTQTSNDSS</sequence>
<reference evidence="2 3" key="1">
    <citation type="journal article" date="2019" name="New Phytol.">
        <title>Comparative genomics reveals unique wood-decay strategies and fruiting body development in the Schizophyllaceae.</title>
        <authorList>
            <person name="Almasi E."/>
            <person name="Sahu N."/>
            <person name="Krizsan K."/>
            <person name="Balint B."/>
            <person name="Kovacs G.M."/>
            <person name="Kiss B."/>
            <person name="Cseklye J."/>
            <person name="Drula E."/>
            <person name="Henrissat B."/>
            <person name="Nagy I."/>
            <person name="Chovatia M."/>
            <person name="Adam C."/>
            <person name="LaButti K."/>
            <person name="Lipzen A."/>
            <person name="Riley R."/>
            <person name="Grigoriev I.V."/>
            <person name="Nagy L.G."/>
        </authorList>
    </citation>
    <scope>NUCLEOTIDE SEQUENCE [LARGE SCALE GENOMIC DNA]</scope>
    <source>
        <strain evidence="2 3">NL-1724</strain>
    </source>
</reference>
<organism evidence="2 3">
    <name type="scientific">Schizophyllum amplum</name>
    <dbReference type="NCBI Taxonomy" id="97359"/>
    <lineage>
        <taxon>Eukaryota</taxon>
        <taxon>Fungi</taxon>
        <taxon>Dikarya</taxon>
        <taxon>Basidiomycota</taxon>
        <taxon>Agaricomycotina</taxon>
        <taxon>Agaricomycetes</taxon>
        <taxon>Agaricomycetidae</taxon>
        <taxon>Agaricales</taxon>
        <taxon>Schizophyllaceae</taxon>
        <taxon>Schizophyllum</taxon>
    </lineage>
</organism>
<accession>A0A550BWE6</accession>
<dbReference type="AlphaFoldDB" id="A0A550BWE6"/>
<proteinExistence type="predicted"/>
<evidence type="ECO:0000313" key="3">
    <source>
        <dbReference type="Proteomes" id="UP000320762"/>
    </source>
</evidence>
<feature type="compositionally biased region" description="Polar residues" evidence="1">
    <location>
        <begin position="97"/>
        <end position="106"/>
    </location>
</feature>